<dbReference type="SMART" id="SM00086">
    <property type="entry name" value="PAC"/>
    <property type="match status" value="1"/>
</dbReference>
<keyword evidence="5" id="KW-0418">Kinase</keyword>
<dbReference type="CDD" id="cd00130">
    <property type="entry name" value="PAS"/>
    <property type="match status" value="1"/>
</dbReference>
<sequence>MALRGRLLEILTGHLKGEDQFYEEICRIFSGLDEVILSVFAPGCGPPRPIASSKPFDLLDYFDERSAAELIRRALEDGGPVKATASRTDKPEAKRVFVLCGIRPSGRPAAVLVLSSACDHQFLAEYVRSVSDYASLLISLNRTAQLEQTILDTIPAYVYIKDQDFNIVYCNKHFREAFGDPDNRKCFQALKGGADPCPSCPSSNALANGEVAMNEWLCRSGKAYFSLHRKIKFHGSDHVLTIGIDVTELKVLEEQLADAISERSELEFIINKSPAVTFLWKNEEGWPVEYVTENISIFGYSPEDFTSGRIRFAEIIHPEDISRISSEVAAHSLNGEDAFEQLYRIVTKDGRIRWVRDYTWARRDDSNRVTHYQGIILDVTDEVLAKEILKEYASNLEKIVYERTKSLREAERMAAIGETALMVGHDLRNPLQVIVNLAHIMRENVRSAGIDQAVSAKIERDLDTLVNQAEYMNKIVSDLADFSRPLEPKAERIYLPAFLEALTRDAKIPEGVDVSISVERGAEEIRSDPSMLRRVVVNLVTNAVQAMPSGGSMRIAARPAQGGVAIAVSDTGIGILPEIRESLFKPFVTGKAKGMGLGLSVVKRFVDQLGGEISFESEVGKGSIFTVWLPGSDQTPV</sequence>
<dbReference type="SMART" id="SM00387">
    <property type="entry name" value="HATPase_c"/>
    <property type="match status" value="1"/>
</dbReference>
<evidence type="ECO:0000259" key="7">
    <source>
        <dbReference type="PROSITE" id="PS50112"/>
    </source>
</evidence>
<dbReference type="PROSITE" id="PS50112">
    <property type="entry name" value="PAS"/>
    <property type="match status" value="1"/>
</dbReference>
<dbReference type="InterPro" id="IPR052162">
    <property type="entry name" value="Sensor_kinase/Photoreceptor"/>
</dbReference>
<dbReference type="PROSITE" id="PS50113">
    <property type="entry name" value="PAC"/>
    <property type="match status" value="1"/>
</dbReference>
<gene>
    <name evidence="9" type="ORF">Metus_1409</name>
</gene>
<dbReference type="Gene3D" id="1.10.287.130">
    <property type="match status" value="1"/>
</dbReference>
<dbReference type="SUPFAM" id="SSF55874">
    <property type="entry name" value="ATPase domain of HSP90 chaperone/DNA topoisomerase II/histidine kinase"/>
    <property type="match status" value="1"/>
</dbReference>
<dbReference type="InterPro" id="IPR003661">
    <property type="entry name" value="HisK_dim/P_dom"/>
</dbReference>
<keyword evidence="4" id="KW-0808">Transferase</keyword>
<dbReference type="EC" id="2.7.13.3" evidence="2"/>
<reference evidence="9 10" key="1">
    <citation type="submission" date="2018-12" db="EMBL/GenBank/DDBJ databases">
        <title>The complete genome of the methanogenic archaea of the candidate phylum Verstraetearchaeota, obtained from the metagenome of underground thermal water.</title>
        <authorList>
            <person name="Kadnikov V.V."/>
            <person name="Mardanov A.V."/>
            <person name="Beletsky A.V."/>
            <person name="Karnachuk O.V."/>
            <person name="Ravin N.V."/>
        </authorList>
    </citation>
    <scope>NUCLEOTIDE SEQUENCE [LARGE SCALE GENOMIC DNA]</scope>
    <source>
        <strain evidence="9">Ch88</strain>
    </source>
</reference>
<evidence type="ECO:0000256" key="2">
    <source>
        <dbReference type="ARBA" id="ARBA00012438"/>
    </source>
</evidence>
<dbReference type="InterPro" id="IPR036097">
    <property type="entry name" value="HisK_dim/P_sf"/>
</dbReference>
<evidence type="ECO:0000256" key="4">
    <source>
        <dbReference type="ARBA" id="ARBA00022679"/>
    </source>
</evidence>
<dbReference type="CDD" id="cd00082">
    <property type="entry name" value="HisKA"/>
    <property type="match status" value="1"/>
</dbReference>
<dbReference type="SUPFAM" id="SSF55785">
    <property type="entry name" value="PYP-like sensor domain (PAS domain)"/>
    <property type="match status" value="2"/>
</dbReference>
<dbReference type="InterPro" id="IPR035965">
    <property type="entry name" value="PAS-like_dom_sf"/>
</dbReference>
<dbReference type="InterPro" id="IPR013655">
    <property type="entry name" value="PAS_fold_3"/>
</dbReference>
<dbReference type="Pfam" id="PF08447">
    <property type="entry name" value="PAS_3"/>
    <property type="match status" value="1"/>
</dbReference>
<dbReference type="Proteomes" id="UP000288215">
    <property type="component" value="Unassembled WGS sequence"/>
</dbReference>
<dbReference type="PRINTS" id="PR00344">
    <property type="entry name" value="BCTRLSENSOR"/>
</dbReference>
<comment type="catalytic activity">
    <reaction evidence="1">
        <text>ATP + protein L-histidine = ADP + protein N-phospho-L-histidine.</text>
        <dbReference type="EC" id="2.7.13.3"/>
    </reaction>
</comment>
<evidence type="ECO:0000256" key="3">
    <source>
        <dbReference type="ARBA" id="ARBA00022553"/>
    </source>
</evidence>
<name>A0A444L757_METS7</name>
<dbReference type="Pfam" id="PF13426">
    <property type="entry name" value="PAS_9"/>
    <property type="match status" value="1"/>
</dbReference>
<keyword evidence="3" id="KW-0597">Phosphoprotein</keyword>
<protein>
    <recommendedName>
        <fullName evidence="2">histidine kinase</fullName>
        <ecNumber evidence="2">2.7.13.3</ecNumber>
    </recommendedName>
</protein>
<evidence type="ECO:0000313" key="10">
    <source>
        <dbReference type="Proteomes" id="UP000288215"/>
    </source>
</evidence>
<dbReference type="Pfam" id="PF00512">
    <property type="entry name" value="HisKA"/>
    <property type="match status" value="1"/>
</dbReference>
<dbReference type="AlphaFoldDB" id="A0A444L757"/>
<dbReference type="Gene3D" id="3.30.565.10">
    <property type="entry name" value="Histidine kinase-like ATPase, C-terminal domain"/>
    <property type="match status" value="1"/>
</dbReference>
<dbReference type="PANTHER" id="PTHR43304:SF1">
    <property type="entry name" value="PAC DOMAIN-CONTAINING PROTEIN"/>
    <property type="match status" value="1"/>
</dbReference>
<dbReference type="InterPro" id="IPR000700">
    <property type="entry name" value="PAS-assoc_C"/>
</dbReference>
<dbReference type="GO" id="GO:0000155">
    <property type="term" value="F:phosphorelay sensor kinase activity"/>
    <property type="evidence" value="ECO:0007669"/>
    <property type="project" value="InterPro"/>
</dbReference>
<dbReference type="EMBL" id="RXGA01000003">
    <property type="protein sequence ID" value="RWX73435.1"/>
    <property type="molecule type" value="Genomic_DNA"/>
</dbReference>
<feature type="domain" description="PAS" evidence="7">
    <location>
        <begin position="296"/>
        <end position="336"/>
    </location>
</feature>
<dbReference type="SUPFAM" id="SSF47384">
    <property type="entry name" value="Homodimeric domain of signal transducing histidine kinase"/>
    <property type="match status" value="1"/>
</dbReference>
<dbReference type="InterPro" id="IPR000014">
    <property type="entry name" value="PAS"/>
</dbReference>
<dbReference type="NCBIfam" id="TIGR00229">
    <property type="entry name" value="sensory_box"/>
    <property type="match status" value="1"/>
</dbReference>
<feature type="domain" description="PAC" evidence="8">
    <location>
        <begin position="339"/>
        <end position="391"/>
    </location>
</feature>
<proteinExistence type="predicted"/>
<dbReference type="InterPro" id="IPR001610">
    <property type="entry name" value="PAC"/>
</dbReference>
<dbReference type="PROSITE" id="PS50109">
    <property type="entry name" value="HIS_KIN"/>
    <property type="match status" value="1"/>
</dbReference>
<dbReference type="SMART" id="SM00388">
    <property type="entry name" value="HisKA"/>
    <property type="match status" value="1"/>
</dbReference>
<dbReference type="Pfam" id="PF02518">
    <property type="entry name" value="HATPase_c"/>
    <property type="match status" value="1"/>
</dbReference>
<comment type="caution">
    <text evidence="9">The sequence shown here is derived from an EMBL/GenBank/DDBJ whole genome shotgun (WGS) entry which is preliminary data.</text>
</comment>
<evidence type="ECO:0000256" key="1">
    <source>
        <dbReference type="ARBA" id="ARBA00000085"/>
    </source>
</evidence>
<dbReference type="InterPro" id="IPR003594">
    <property type="entry name" value="HATPase_dom"/>
</dbReference>
<evidence type="ECO:0000259" key="6">
    <source>
        <dbReference type="PROSITE" id="PS50109"/>
    </source>
</evidence>
<feature type="domain" description="Histidine kinase" evidence="6">
    <location>
        <begin position="422"/>
        <end position="633"/>
    </location>
</feature>
<accession>A0A444L757</accession>
<dbReference type="InterPro" id="IPR005467">
    <property type="entry name" value="His_kinase_dom"/>
</dbReference>
<dbReference type="Gene3D" id="3.30.450.20">
    <property type="entry name" value="PAS domain"/>
    <property type="match status" value="2"/>
</dbReference>
<dbReference type="InterPro" id="IPR036890">
    <property type="entry name" value="HATPase_C_sf"/>
</dbReference>
<dbReference type="InterPro" id="IPR004358">
    <property type="entry name" value="Sig_transdc_His_kin-like_C"/>
</dbReference>
<evidence type="ECO:0000259" key="8">
    <source>
        <dbReference type="PROSITE" id="PS50113"/>
    </source>
</evidence>
<evidence type="ECO:0000313" key="9">
    <source>
        <dbReference type="EMBL" id="RWX73435.1"/>
    </source>
</evidence>
<organism evidence="9 10">
    <name type="scientific">Methanosuratincola subterraneus</name>
    <dbReference type="NCBI Taxonomy" id="2593994"/>
    <lineage>
        <taxon>Archaea</taxon>
        <taxon>Thermoproteota</taxon>
        <taxon>Methanosuratincolia</taxon>
        <taxon>Candidatus Methanomethylicales</taxon>
        <taxon>Candidatus Methanomethylicaceae</taxon>
        <taxon>Candidatus Methanosuratincola (ex Vanwonterghem et al. 2016)</taxon>
    </lineage>
</organism>
<dbReference type="PANTHER" id="PTHR43304">
    <property type="entry name" value="PHYTOCHROME-LIKE PROTEIN CPH1"/>
    <property type="match status" value="1"/>
</dbReference>
<evidence type="ECO:0000256" key="5">
    <source>
        <dbReference type="ARBA" id="ARBA00022777"/>
    </source>
</evidence>